<dbReference type="Pfam" id="PF07683">
    <property type="entry name" value="CobW_C"/>
    <property type="match status" value="1"/>
</dbReference>
<dbReference type="PANTHER" id="PTHR43603">
    <property type="entry name" value="COBW DOMAIN-CONTAINING PROTEIN DDB_G0274527"/>
    <property type="match status" value="1"/>
</dbReference>
<dbReference type="GO" id="GO:1990904">
    <property type="term" value="C:ribonucleoprotein complex"/>
    <property type="evidence" value="ECO:0007669"/>
    <property type="project" value="UniProtKB-KW"/>
</dbReference>
<reference evidence="5" key="2">
    <citation type="submission" date="2020-09" db="EMBL/GenBank/DDBJ databases">
        <authorList>
            <person name="Sun Q."/>
            <person name="Zhou Y."/>
        </authorList>
    </citation>
    <scope>NUCLEOTIDE SEQUENCE</scope>
    <source>
        <strain evidence="5">CGMCC 4.7679</strain>
    </source>
</reference>
<name>A0A8H9IWZ6_9PSEU</name>
<dbReference type="InterPro" id="IPR042105">
    <property type="entry name" value="Ribosomal_bL31_sf"/>
</dbReference>
<dbReference type="Gene3D" id="4.10.830.30">
    <property type="entry name" value="Ribosomal protein L31"/>
    <property type="match status" value="1"/>
</dbReference>
<dbReference type="SMART" id="SM00833">
    <property type="entry name" value="CobW_C"/>
    <property type="match status" value="1"/>
</dbReference>
<dbReference type="GO" id="GO:0003735">
    <property type="term" value="F:structural constituent of ribosome"/>
    <property type="evidence" value="ECO:0007669"/>
    <property type="project" value="InterPro"/>
</dbReference>
<feature type="compositionally biased region" description="Basic residues" evidence="3">
    <location>
        <begin position="161"/>
        <end position="174"/>
    </location>
</feature>
<feature type="domain" description="CobW C-terminal" evidence="4">
    <location>
        <begin position="55"/>
        <end position="167"/>
    </location>
</feature>
<evidence type="ECO:0000259" key="4">
    <source>
        <dbReference type="SMART" id="SM00833"/>
    </source>
</evidence>
<dbReference type="InterPro" id="IPR002150">
    <property type="entry name" value="Ribosomal_bL31"/>
</dbReference>
<dbReference type="InterPro" id="IPR034704">
    <property type="entry name" value="Ribosomal_bL28/bL31-like_sf"/>
</dbReference>
<comment type="caution">
    <text evidence="5">The sequence shown here is derived from an EMBL/GenBank/DDBJ whole genome shotgun (WGS) entry which is preliminary data.</text>
</comment>
<dbReference type="PRINTS" id="PR01249">
    <property type="entry name" value="RIBOSOMALL31"/>
</dbReference>
<evidence type="ECO:0000256" key="2">
    <source>
        <dbReference type="ARBA" id="ARBA00023274"/>
    </source>
</evidence>
<sequence>MRTAAVLDRVAPAALCADIADPLPPLPADARRGEVTDLHGPLLAGEPPLHPDCGISVLLFTARRPFHPARLHEAIDVLLDGVVRTRGRAWVASQPDTALWIESAGGGLGVGDAGPWLDADDGPGWDDVSPDRRAGAAALGPGVRRPGAGTGRGDRPDHARGGLRRAGRRAAHRRRAGGRARCLARLPRPVRVVGRSTRRKGSIVLVDVSSSSHPFWTGSRRVMDTAGQVEKFHRRYGRRGGRS</sequence>
<dbReference type="Pfam" id="PF01197">
    <property type="entry name" value="Ribosomal_L31"/>
    <property type="match status" value="1"/>
</dbReference>
<gene>
    <name evidence="5" type="ORF">GCM10017566_25200</name>
</gene>
<protein>
    <recommendedName>
        <fullName evidence="4">CobW C-terminal domain-containing protein</fullName>
    </recommendedName>
</protein>
<dbReference type="AlphaFoldDB" id="A0A8H9IWZ6"/>
<dbReference type="PROSITE" id="PS01143">
    <property type="entry name" value="RIBOSOMAL_L31"/>
    <property type="match status" value="1"/>
</dbReference>
<evidence type="ECO:0000313" key="5">
    <source>
        <dbReference type="EMBL" id="GHF51039.1"/>
    </source>
</evidence>
<dbReference type="SUPFAM" id="SSF90002">
    <property type="entry name" value="Hypothetical protein YjiA, C-terminal domain"/>
    <property type="match status" value="1"/>
</dbReference>
<dbReference type="PANTHER" id="PTHR43603:SF1">
    <property type="entry name" value="ZINC-REGULATED GTPASE METALLOPROTEIN ACTIVATOR 1"/>
    <property type="match status" value="1"/>
</dbReference>
<proteinExistence type="predicted"/>
<keyword evidence="2" id="KW-0687">Ribonucleoprotein</keyword>
<dbReference type="NCBIfam" id="TIGR00105">
    <property type="entry name" value="L31"/>
    <property type="match status" value="1"/>
</dbReference>
<dbReference type="EMBL" id="BNAV01000003">
    <property type="protein sequence ID" value="GHF51039.1"/>
    <property type="molecule type" value="Genomic_DNA"/>
</dbReference>
<keyword evidence="1" id="KW-0689">Ribosomal protein</keyword>
<evidence type="ECO:0000313" key="6">
    <source>
        <dbReference type="Proteomes" id="UP000658656"/>
    </source>
</evidence>
<dbReference type="InterPro" id="IPR051927">
    <property type="entry name" value="Zn_Chap_cDPG_Synth"/>
</dbReference>
<dbReference type="OrthoDB" id="9808822at2"/>
<dbReference type="InterPro" id="IPR011629">
    <property type="entry name" value="CobW-like_C"/>
</dbReference>
<dbReference type="GO" id="GO:0006412">
    <property type="term" value="P:translation"/>
    <property type="evidence" value="ECO:0007669"/>
    <property type="project" value="InterPro"/>
</dbReference>
<dbReference type="GO" id="GO:0005840">
    <property type="term" value="C:ribosome"/>
    <property type="evidence" value="ECO:0007669"/>
    <property type="project" value="UniProtKB-KW"/>
</dbReference>
<evidence type="ECO:0000256" key="1">
    <source>
        <dbReference type="ARBA" id="ARBA00022980"/>
    </source>
</evidence>
<feature type="region of interest" description="Disordered" evidence="3">
    <location>
        <begin position="121"/>
        <end position="174"/>
    </location>
</feature>
<evidence type="ECO:0000256" key="3">
    <source>
        <dbReference type="SAM" id="MobiDB-lite"/>
    </source>
</evidence>
<accession>A0A8H9IWZ6</accession>
<organism evidence="5 6">
    <name type="scientific">Amycolatopsis bartoniae</name>
    <dbReference type="NCBI Taxonomy" id="941986"/>
    <lineage>
        <taxon>Bacteria</taxon>
        <taxon>Bacillati</taxon>
        <taxon>Actinomycetota</taxon>
        <taxon>Actinomycetes</taxon>
        <taxon>Pseudonocardiales</taxon>
        <taxon>Pseudonocardiaceae</taxon>
        <taxon>Amycolatopsis</taxon>
    </lineage>
</organism>
<reference evidence="5" key="1">
    <citation type="journal article" date="2014" name="Int. J. Syst. Evol. Microbiol.">
        <title>Complete genome sequence of Corynebacterium casei LMG S-19264T (=DSM 44701T), isolated from a smear-ripened cheese.</title>
        <authorList>
            <consortium name="US DOE Joint Genome Institute (JGI-PGF)"/>
            <person name="Walter F."/>
            <person name="Albersmeier A."/>
            <person name="Kalinowski J."/>
            <person name="Ruckert C."/>
        </authorList>
    </citation>
    <scope>NUCLEOTIDE SEQUENCE</scope>
    <source>
        <strain evidence="5">CGMCC 4.7679</strain>
    </source>
</reference>
<dbReference type="Proteomes" id="UP000658656">
    <property type="component" value="Unassembled WGS sequence"/>
</dbReference>
<keyword evidence="6" id="KW-1185">Reference proteome</keyword>
<dbReference type="SUPFAM" id="SSF143800">
    <property type="entry name" value="L28p-like"/>
    <property type="match status" value="1"/>
</dbReference>